<gene>
    <name evidence="6" type="ORF">NCGR_LOCUS11360</name>
</gene>
<dbReference type="PANTHER" id="PTHR45766">
    <property type="entry name" value="DNA ANNEALING HELICASE AND ENDONUCLEASE ZRANB3 FAMILY MEMBER"/>
    <property type="match status" value="1"/>
</dbReference>
<feature type="region of interest" description="Disordered" evidence="3">
    <location>
        <begin position="70"/>
        <end position="101"/>
    </location>
</feature>
<dbReference type="GO" id="GO:0031297">
    <property type="term" value="P:replication fork processing"/>
    <property type="evidence" value="ECO:0007669"/>
    <property type="project" value="TreeGrafter"/>
</dbReference>
<evidence type="ECO:0008006" key="8">
    <source>
        <dbReference type="Google" id="ProtNLM"/>
    </source>
</evidence>
<dbReference type="Pfam" id="PF01844">
    <property type="entry name" value="HNH"/>
    <property type="match status" value="1"/>
</dbReference>
<keyword evidence="7" id="KW-1185">Reference proteome</keyword>
<feature type="domain" description="Helicase ATP-binding" evidence="4">
    <location>
        <begin position="218"/>
        <end position="382"/>
    </location>
</feature>
<dbReference type="Proteomes" id="UP000604825">
    <property type="component" value="Unassembled WGS sequence"/>
</dbReference>
<feature type="coiled-coil region" evidence="2">
    <location>
        <begin position="1027"/>
        <end position="1057"/>
    </location>
</feature>
<dbReference type="InterPro" id="IPR001650">
    <property type="entry name" value="Helicase_C-like"/>
</dbReference>
<dbReference type="Pfam" id="PF00176">
    <property type="entry name" value="SNF2-rel_dom"/>
    <property type="match status" value="1"/>
</dbReference>
<dbReference type="SUPFAM" id="SSF52540">
    <property type="entry name" value="P-loop containing nucleoside triphosphate hydrolases"/>
    <property type="match status" value="2"/>
</dbReference>
<dbReference type="SMART" id="SM00487">
    <property type="entry name" value="DEXDc"/>
    <property type="match status" value="1"/>
</dbReference>
<dbReference type="EMBL" id="CAJGYO010000003">
    <property type="protein sequence ID" value="CAD6217365.1"/>
    <property type="molecule type" value="Genomic_DNA"/>
</dbReference>
<keyword evidence="2" id="KW-0175">Coiled coil</keyword>
<dbReference type="GO" id="GO:0043596">
    <property type="term" value="C:nuclear replication fork"/>
    <property type="evidence" value="ECO:0007669"/>
    <property type="project" value="TreeGrafter"/>
</dbReference>
<feature type="compositionally biased region" description="Pro residues" evidence="3">
    <location>
        <begin position="71"/>
        <end position="101"/>
    </location>
</feature>
<dbReference type="GO" id="GO:0004520">
    <property type="term" value="F:DNA endonuclease activity"/>
    <property type="evidence" value="ECO:0007669"/>
    <property type="project" value="TreeGrafter"/>
</dbReference>
<protein>
    <recommendedName>
        <fullName evidence="8">SNF2 domain-containing protein / helicase domain-containing protein / HNH endonuclease domain-containing protein</fullName>
    </recommendedName>
</protein>
<dbReference type="InterPro" id="IPR027417">
    <property type="entry name" value="P-loop_NTPase"/>
</dbReference>
<dbReference type="Gene3D" id="3.40.50.300">
    <property type="entry name" value="P-loop containing nucleotide triphosphate hydrolases"/>
    <property type="match status" value="1"/>
</dbReference>
<dbReference type="InterPro" id="IPR049730">
    <property type="entry name" value="SNF2/RAD54-like_C"/>
</dbReference>
<dbReference type="CDD" id="cd18793">
    <property type="entry name" value="SF2_C_SNF"/>
    <property type="match status" value="1"/>
</dbReference>
<dbReference type="GO" id="GO:0006281">
    <property type="term" value="P:DNA repair"/>
    <property type="evidence" value="ECO:0007669"/>
    <property type="project" value="TreeGrafter"/>
</dbReference>
<evidence type="ECO:0000256" key="2">
    <source>
        <dbReference type="SAM" id="Coils"/>
    </source>
</evidence>
<evidence type="ECO:0000259" key="4">
    <source>
        <dbReference type="PROSITE" id="PS51192"/>
    </source>
</evidence>
<dbReference type="PROSITE" id="PS51194">
    <property type="entry name" value="HELICASE_CTER"/>
    <property type="match status" value="1"/>
</dbReference>
<dbReference type="PANTHER" id="PTHR45766:SF5">
    <property type="entry name" value="SNF2 DOMAIN-CONTAINING PROTEIN _ HELICASE DOMAIN-CONTAINING PROTEIN _ HNH ENDONUCLEASE DOMAIN-CONTAINING PROTEIN"/>
    <property type="match status" value="1"/>
</dbReference>
<dbReference type="InterPro" id="IPR003615">
    <property type="entry name" value="HNH_nuc"/>
</dbReference>
<evidence type="ECO:0000259" key="5">
    <source>
        <dbReference type="PROSITE" id="PS51194"/>
    </source>
</evidence>
<feature type="region of interest" description="Disordered" evidence="3">
    <location>
        <begin position="480"/>
        <end position="507"/>
    </location>
</feature>
<dbReference type="GO" id="GO:0016787">
    <property type="term" value="F:hydrolase activity"/>
    <property type="evidence" value="ECO:0007669"/>
    <property type="project" value="UniProtKB-KW"/>
</dbReference>
<reference evidence="6" key="1">
    <citation type="submission" date="2020-10" db="EMBL/GenBank/DDBJ databases">
        <authorList>
            <person name="Han B."/>
            <person name="Lu T."/>
            <person name="Zhao Q."/>
            <person name="Huang X."/>
            <person name="Zhao Y."/>
        </authorList>
    </citation>
    <scope>NUCLEOTIDE SEQUENCE</scope>
</reference>
<dbReference type="InterPro" id="IPR000330">
    <property type="entry name" value="SNF2_N"/>
</dbReference>
<dbReference type="FunFam" id="3.40.50.10810:FF:000065">
    <property type="entry name" value="SNF2 DNA repair protein, putative"/>
    <property type="match status" value="1"/>
</dbReference>
<sequence>MEITEEQRRRSEANRLAALEKRKRLAEAAAAAAPSTAFPASGAPTFPAYDTAAAAAAAAAAEWRLAKRPRIAPPAPQPPFAPLPPRPSPPPPPPPTPPQPPVGFQVVLEVCSPDEFLVAVGPVEGRAYPGEAECLGAVQDCLAAASLELIFPSMFALLGCTILYSATQSLNQSAHLRPVFKFVDYDVVLKCLKKLPGASVQEIPSSTKRIIQDIPRGDVWASRRGCCLIADEMGLGKTLQAIAIACCFKDEGSILIVCPAVLRYSWAEELERWDPSFMPKDIHIVFGHQDSLEHLNATPRAVITSYQMLSRLRESMVNRTWALMIVDESHNIRCTTKREEKYETKAVLHLASKTDRIILLSGTPSLSRPFDIYHQINMLWPHMLGRDKFDYAKKYCLLHAARSYQGKISKDFSKGTRLTELNVLLSQTVMIRRLKEHLLNELPPKRRQIIWLKLKAPDIRAATSSCVKRVNSSSCNGTLTVELPSKSNDDENTKEEEDDDCKKSPRNLTPQEIGIAKLSGFSEWFSNHFIMDGFGANHNLDPQSSCQKTIIFAHHLKVLDGIQVFISENGIKFVRIDGSTLQRERKEAVDSFRLDPEVKVAIIGITAGGVGLDFSSAQNVIFVELPKSASELLQAEDRAHRRGQTNAVNIYIFCGKNTSDESHWLQLNQSLFRVSSLMNGKKDAVREIEVDQVCQLEEIKTTEEETQCKLHPSENHNADLTHGPKYLLESDDLSINGFLGIEDLELDSDFTIRTIPLEFEAQERLSGNSGSLSQAAPVPDFPIQVESLRFEVSRHTGRIHLYSCVPGHDSRPKPLCENFLPEELNSPLCSPSDVKTRTLLLKKIPAFCNVFKAFIKEWLALRPIDQNKLLGKPLQLPLSLELCFLKDSINHSTEGILKGGNGRLAKSPEYFEDLFCGLACFQEYRLRTSGRALRQALFQIERGKCSQCKLDCCKLVKHIKPLPLEKREEYIRKVAPNIASRKKLLDKLAHEPIDGNAWHADHIIPVYKGGGECKLENMRTLCVACHYEVTRAQHKELKEIRKKAKEHLKNALNKQKDKPSEATEELDDEFLLVAVPGSAYSLGFPGNVADEKAAE</sequence>
<dbReference type="InterPro" id="IPR002711">
    <property type="entry name" value="HNH"/>
</dbReference>
<dbReference type="GO" id="GO:0005524">
    <property type="term" value="F:ATP binding"/>
    <property type="evidence" value="ECO:0007669"/>
    <property type="project" value="InterPro"/>
</dbReference>
<name>A0A811N6T6_9POAL</name>
<dbReference type="PROSITE" id="PS51192">
    <property type="entry name" value="HELICASE_ATP_BIND_1"/>
    <property type="match status" value="1"/>
</dbReference>
<evidence type="ECO:0000313" key="6">
    <source>
        <dbReference type="EMBL" id="CAD6217365.1"/>
    </source>
</evidence>
<dbReference type="SMART" id="SM00490">
    <property type="entry name" value="HELICc"/>
    <property type="match status" value="1"/>
</dbReference>
<dbReference type="InterPro" id="IPR014001">
    <property type="entry name" value="Helicase_ATP-bd"/>
</dbReference>
<evidence type="ECO:0000256" key="3">
    <source>
        <dbReference type="SAM" id="MobiDB-lite"/>
    </source>
</evidence>
<feature type="domain" description="Helicase C-terminal" evidence="5">
    <location>
        <begin position="539"/>
        <end position="689"/>
    </location>
</feature>
<dbReference type="OrthoDB" id="2801544at2759"/>
<dbReference type="Gene3D" id="3.40.50.10810">
    <property type="entry name" value="Tandem AAA-ATPase domain"/>
    <property type="match status" value="1"/>
</dbReference>
<dbReference type="Gene3D" id="1.10.30.50">
    <property type="match status" value="1"/>
</dbReference>
<dbReference type="AlphaFoldDB" id="A0A811N6T6"/>
<feature type="compositionally biased region" description="Acidic residues" evidence="3">
    <location>
        <begin position="490"/>
        <end position="499"/>
    </location>
</feature>
<organism evidence="6 7">
    <name type="scientific">Miscanthus lutarioriparius</name>
    <dbReference type="NCBI Taxonomy" id="422564"/>
    <lineage>
        <taxon>Eukaryota</taxon>
        <taxon>Viridiplantae</taxon>
        <taxon>Streptophyta</taxon>
        <taxon>Embryophyta</taxon>
        <taxon>Tracheophyta</taxon>
        <taxon>Spermatophyta</taxon>
        <taxon>Magnoliopsida</taxon>
        <taxon>Liliopsida</taxon>
        <taxon>Poales</taxon>
        <taxon>Poaceae</taxon>
        <taxon>PACMAD clade</taxon>
        <taxon>Panicoideae</taxon>
        <taxon>Andropogonodae</taxon>
        <taxon>Andropogoneae</taxon>
        <taxon>Saccharinae</taxon>
        <taxon>Miscanthus</taxon>
    </lineage>
</organism>
<evidence type="ECO:0000313" key="7">
    <source>
        <dbReference type="Proteomes" id="UP000604825"/>
    </source>
</evidence>
<dbReference type="Pfam" id="PF00271">
    <property type="entry name" value="Helicase_C"/>
    <property type="match status" value="1"/>
</dbReference>
<dbReference type="GO" id="GO:0008270">
    <property type="term" value="F:zinc ion binding"/>
    <property type="evidence" value="ECO:0007669"/>
    <property type="project" value="InterPro"/>
</dbReference>
<proteinExistence type="predicted"/>
<accession>A0A811N6T6</accession>
<comment type="caution">
    <text evidence="6">The sequence shown here is derived from an EMBL/GenBank/DDBJ whole genome shotgun (WGS) entry which is preliminary data.</text>
</comment>
<evidence type="ECO:0000256" key="1">
    <source>
        <dbReference type="ARBA" id="ARBA00022801"/>
    </source>
</evidence>
<dbReference type="GO" id="GO:0003676">
    <property type="term" value="F:nucleic acid binding"/>
    <property type="evidence" value="ECO:0007669"/>
    <property type="project" value="InterPro"/>
</dbReference>
<dbReference type="CDD" id="cd00085">
    <property type="entry name" value="HNHc"/>
    <property type="match status" value="1"/>
</dbReference>
<dbReference type="SMART" id="SM00507">
    <property type="entry name" value="HNHc"/>
    <property type="match status" value="1"/>
</dbReference>
<dbReference type="InterPro" id="IPR038718">
    <property type="entry name" value="SNF2-like_sf"/>
</dbReference>
<dbReference type="FunFam" id="1.10.30.50:FF:000014">
    <property type="entry name" value="SNF2 domain-containing protein / helicase domain-containing protein / HNH endonuclease domain-containing protein"/>
    <property type="match status" value="1"/>
</dbReference>
<keyword evidence="1" id="KW-0378">Hydrolase</keyword>